<feature type="region of interest" description="Disordered" evidence="1">
    <location>
        <begin position="69"/>
        <end position="95"/>
    </location>
</feature>
<dbReference type="Proteomes" id="UP000828390">
    <property type="component" value="Unassembled WGS sequence"/>
</dbReference>
<accession>A0A9D4D455</accession>
<sequence>MIHNVIVFLRRRKRDIQNPLQRDEDIATENPIYDKDGTPNDETNIQNHTTNNDVVHYHTIDDVYAGPYTRSETKQHENYSKVDKSSKPCRDNTSNHTLYYDRTDVKSDIQPFNEYNHLSTVNRHSQDALGDYARTNINLGQINEGHEGDAETYNAAFSQKK</sequence>
<feature type="region of interest" description="Disordered" evidence="1">
    <location>
        <begin position="20"/>
        <end position="43"/>
    </location>
</feature>
<gene>
    <name evidence="2" type="ORF">DPMN_044427</name>
</gene>
<keyword evidence="3" id="KW-1185">Reference proteome</keyword>
<protein>
    <submittedName>
        <fullName evidence="2">Uncharacterized protein</fullName>
    </submittedName>
</protein>
<reference evidence="2" key="2">
    <citation type="submission" date="2020-11" db="EMBL/GenBank/DDBJ databases">
        <authorList>
            <person name="McCartney M.A."/>
            <person name="Auch B."/>
            <person name="Kono T."/>
            <person name="Mallez S."/>
            <person name="Becker A."/>
            <person name="Gohl D.M."/>
            <person name="Silverstein K.A.T."/>
            <person name="Koren S."/>
            <person name="Bechman K.B."/>
            <person name="Herman A."/>
            <person name="Abrahante J.E."/>
            <person name="Garbe J."/>
        </authorList>
    </citation>
    <scope>NUCLEOTIDE SEQUENCE</scope>
    <source>
        <strain evidence="2">Duluth1</strain>
        <tissue evidence="2">Whole animal</tissue>
    </source>
</reference>
<evidence type="ECO:0000256" key="1">
    <source>
        <dbReference type="SAM" id="MobiDB-lite"/>
    </source>
</evidence>
<name>A0A9D4D455_DREPO</name>
<evidence type="ECO:0000313" key="3">
    <source>
        <dbReference type="Proteomes" id="UP000828390"/>
    </source>
</evidence>
<dbReference type="AlphaFoldDB" id="A0A9D4D455"/>
<organism evidence="2 3">
    <name type="scientific">Dreissena polymorpha</name>
    <name type="common">Zebra mussel</name>
    <name type="synonym">Mytilus polymorpha</name>
    <dbReference type="NCBI Taxonomy" id="45954"/>
    <lineage>
        <taxon>Eukaryota</taxon>
        <taxon>Metazoa</taxon>
        <taxon>Spiralia</taxon>
        <taxon>Lophotrochozoa</taxon>
        <taxon>Mollusca</taxon>
        <taxon>Bivalvia</taxon>
        <taxon>Autobranchia</taxon>
        <taxon>Heteroconchia</taxon>
        <taxon>Euheterodonta</taxon>
        <taxon>Imparidentia</taxon>
        <taxon>Neoheterodontei</taxon>
        <taxon>Myida</taxon>
        <taxon>Dreissenoidea</taxon>
        <taxon>Dreissenidae</taxon>
        <taxon>Dreissena</taxon>
    </lineage>
</organism>
<feature type="compositionally biased region" description="Basic and acidic residues" evidence="1">
    <location>
        <begin position="71"/>
        <end position="90"/>
    </location>
</feature>
<evidence type="ECO:0000313" key="2">
    <source>
        <dbReference type="EMBL" id="KAH3737832.1"/>
    </source>
</evidence>
<reference evidence="2" key="1">
    <citation type="journal article" date="2019" name="bioRxiv">
        <title>The Genome of the Zebra Mussel, Dreissena polymorpha: A Resource for Invasive Species Research.</title>
        <authorList>
            <person name="McCartney M.A."/>
            <person name="Auch B."/>
            <person name="Kono T."/>
            <person name="Mallez S."/>
            <person name="Zhang Y."/>
            <person name="Obille A."/>
            <person name="Becker A."/>
            <person name="Abrahante J.E."/>
            <person name="Garbe J."/>
            <person name="Badalamenti J.P."/>
            <person name="Herman A."/>
            <person name="Mangelson H."/>
            <person name="Liachko I."/>
            <person name="Sullivan S."/>
            <person name="Sone E.D."/>
            <person name="Koren S."/>
            <person name="Silverstein K.A.T."/>
            <person name="Beckman K.B."/>
            <person name="Gohl D.M."/>
        </authorList>
    </citation>
    <scope>NUCLEOTIDE SEQUENCE</scope>
    <source>
        <strain evidence="2">Duluth1</strain>
        <tissue evidence="2">Whole animal</tissue>
    </source>
</reference>
<proteinExistence type="predicted"/>
<dbReference type="EMBL" id="JAIWYP010000011">
    <property type="protein sequence ID" value="KAH3737832.1"/>
    <property type="molecule type" value="Genomic_DNA"/>
</dbReference>
<comment type="caution">
    <text evidence="2">The sequence shown here is derived from an EMBL/GenBank/DDBJ whole genome shotgun (WGS) entry which is preliminary data.</text>
</comment>